<dbReference type="EnsemblPlants" id="OGLUM04G26330.1">
    <property type="protein sequence ID" value="OGLUM04G26330.1"/>
    <property type="gene ID" value="OGLUM04G26330"/>
</dbReference>
<organism evidence="2">
    <name type="scientific">Oryza glumipatula</name>
    <dbReference type="NCBI Taxonomy" id="40148"/>
    <lineage>
        <taxon>Eukaryota</taxon>
        <taxon>Viridiplantae</taxon>
        <taxon>Streptophyta</taxon>
        <taxon>Embryophyta</taxon>
        <taxon>Tracheophyta</taxon>
        <taxon>Spermatophyta</taxon>
        <taxon>Magnoliopsida</taxon>
        <taxon>Liliopsida</taxon>
        <taxon>Poales</taxon>
        <taxon>Poaceae</taxon>
        <taxon>BOP clade</taxon>
        <taxon>Oryzoideae</taxon>
        <taxon>Oryzeae</taxon>
        <taxon>Oryzinae</taxon>
        <taxon>Oryza</taxon>
    </lineage>
</organism>
<protein>
    <submittedName>
        <fullName evidence="2">Uncharacterized protein</fullName>
    </submittedName>
</protein>
<proteinExistence type="predicted"/>
<accession>A0A0D9ZR84</accession>
<dbReference type="Proteomes" id="UP000026961">
    <property type="component" value="Chromosome 4"/>
</dbReference>
<keyword evidence="3" id="KW-1185">Reference proteome</keyword>
<evidence type="ECO:0000313" key="2">
    <source>
        <dbReference type="EnsemblPlants" id="OGLUM04G26330.1"/>
    </source>
</evidence>
<evidence type="ECO:0000256" key="1">
    <source>
        <dbReference type="SAM" id="MobiDB-lite"/>
    </source>
</evidence>
<evidence type="ECO:0000313" key="3">
    <source>
        <dbReference type="Proteomes" id="UP000026961"/>
    </source>
</evidence>
<dbReference type="Gramene" id="OGLUM04G26330.1">
    <property type="protein sequence ID" value="OGLUM04G26330.1"/>
    <property type="gene ID" value="OGLUM04G26330"/>
</dbReference>
<feature type="region of interest" description="Disordered" evidence="1">
    <location>
        <begin position="1"/>
        <end position="64"/>
    </location>
</feature>
<reference evidence="2" key="1">
    <citation type="submission" date="2015-04" db="UniProtKB">
        <authorList>
            <consortium name="EnsemblPlants"/>
        </authorList>
    </citation>
    <scope>IDENTIFICATION</scope>
</reference>
<reference evidence="2" key="2">
    <citation type="submission" date="2018-05" db="EMBL/GenBank/DDBJ databases">
        <title>OgluRS3 (Oryza glumaepatula Reference Sequence Version 3).</title>
        <authorList>
            <person name="Zhang J."/>
            <person name="Kudrna D."/>
            <person name="Lee S."/>
            <person name="Talag J."/>
            <person name="Welchert J."/>
            <person name="Wing R.A."/>
        </authorList>
    </citation>
    <scope>NUCLEOTIDE SEQUENCE [LARGE SCALE GENOMIC DNA]</scope>
</reference>
<dbReference type="AlphaFoldDB" id="A0A0D9ZR84"/>
<sequence>MYGCRAESDPVGPQVQNPSVWSSDDGEEGTDHRAGSGGGANREGGSSATANATPRAREVARRRRQRRCCQARELVFPRVRGADVSRIHHIVAGQAFGVAGALWRAGESKVQVLTNGTGFLRVEKLPHPYQAP</sequence>
<name>A0A0D9ZR84_9ORYZ</name>